<protein>
    <submittedName>
        <fullName evidence="8">DedA family protein</fullName>
    </submittedName>
</protein>
<keyword evidence="5 6" id="KW-0472">Membrane</keyword>
<evidence type="ECO:0000259" key="7">
    <source>
        <dbReference type="Pfam" id="PF09335"/>
    </source>
</evidence>
<keyword evidence="4 6" id="KW-1133">Transmembrane helix</keyword>
<evidence type="ECO:0000256" key="1">
    <source>
        <dbReference type="ARBA" id="ARBA00004651"/>
    </source>
</evidence>
<feature type="transmembrane region" description="Helical" evidence="6">
    <location>
        <begin position="12"/>
        <end position="36"/>
    </location>
</feature>
<dbReference type="InterPro" id="IPR051311">
    <property type="entry name" value="DedA_domain"/>
</dbReference>
<keyword evidence="2" id="KW-1003">Cell membrane</keyword>
<comment type="subcellular location">
    <subcellularLocation>
        <location evidence="1">Cell membrane</location>
        <topology evidence="1">Multi-pass membrane protein</topology>
    </subcellularLocation>
</comment>
<dbReference type="PANTHER" id="PTHR42709:SF6">
    <property type="entry name" value="UNDECAPRENYL PHOSPHATE TRANSPORTER A"/>
    <property type="match status" value="1"/>
</dbReference>
<dbReference type="Proteomes" id="UP001446205">
    <property type="component" value="Unassembled WGS sequence"/>
</dbReference>
<dbReference type="EMBL" id="JBBPCO010000004">
    <property type="protein sequence ID" value="MEK8089310.1"/>
    <property type="molecule type" value="Genomic_DNA"/>
</dbReference>
<evidence type="ECO:0000256" key="2">
    <source>
        <dbReference type="ARBA" id="ARBA00022475"/>
    </source>
</evidence>
<organism evidence="8 9">
    <name type="scientific">Thermithiobacillus plumbiphilus</name>
    <dbReference type="NCBI Taxonomy" id="1729899"/>
    <lineage>
        <taxon>Bacteria</taxon>
        <taxon>Pseudomonadati</taxon>
        <taxon>Pseudomonadota</taxon>
        <taxon>Acidithiobacillia</taxon>
        <taxon>Acidithiobacillales</taxon>
        <taxon>Thermithiobacillaceae</taxon>
        <taxon>Thermithiobacillus</taxon>
    </lineage>
</organism>
<evidence type="ECO:0000313" key="9">
    <source>
        <dbReference type="Proteomes" id="UP001446205"/>
    </source>
</evidence>
<dbReference type="RefSeq" id="WP_341370368.1">
    <property type="nucleotide sequence ID" value="NZ_JBBPCO010000004.1"/>
</dbReference>
<dbReference type="Pfam" id="PF09335">
    <property type="entry name" value="VTT_dom"/>
    <property type="match status" value="1"/>
</dbReference>
<evidence type="ECO:0000256" key="6">
    <source>
        <dbReference type="SAM" id="Phobius"/>
    </source>
</evidence>
<feature type="transmembrane region" description="Helical" evidence="6">
    <location>
        <begin position="144"/>
        <end position="164"/>
    </location>
</feature>
<proteinExistence type="predicted"/>
<feature type="transmembrane region" description="Helical" evidence="6">
    <location>
        <begin position="176"/>
        <end position="197"/>
    </location>
</feature>
<evidence type="ECO:0000256" key="4">
    <source>
        <dbReference type="ARBA" id="ARBA00022989"/>
    </source>
</evidence>
<keyword evidence="9" id="KW-1185">Reference proteome</keyword>
<keyword evidence="3 6" id="KW-0812">Transmembrane</keyword>
<comment type="caution">
    <text evidence="8">The sequence shown here is derived from an EMBL/GenBank/DDBJ whole genome shotgun (WGS) entry which is preliminary data.</text>
</comment>
<feature type="transmembrane region" description="Helical" evidence="6">
    <location>
        <begin position="57"/>
        <end position="79"/>
    </location>
</feature>
<name>A0ABU9D9E0_9PROT</name>
<dbReference type="InterPro" id="IPR032816">
    <property type="entry name" value="VTT_dom"/>
</dbReference>
<reference evidence="8 9" key="1">
    <citation type="submission" date="2024-04" db="EMBL/GenBank/DDBJ databases">
        <authorList>
            <person name="Abashina T."/>
            <person name="Shaikin A."/>
        </authorList>
    </citation>
    <scope>NUCLEOTIDE SEQUENCE [LARGE SCALE GENOMIC DNA]</scope>
    <source>
        <strain evidence="8 9">AAFK</strain>
    </source>
</reference>
<evidence type="ECO:0000256" key="5">
    <source>
        <dbReference type="ARBA" id="ARBA00023136"/>
    </source>
</evidence>
<accession>A0ABU9D9E0</accession>
<evidence type="ECO:0000313" key="8">
    <source>
        <dbReference type="EMBL" id="MEK8089310.1"/>
    </source>
</evidence>
<feature type="transmembrane region" description="Helical" evidence="6">
    <location>
        <begin position="115"/>
        <end position="132"/>
    </location>
</feature>
<gene>
    <name evidence="8" type="ORF">WOB96_05970</name>
</gene>
<dbReference type="PANTHER" id="PTHR42709">
    <property type="entry name" value="ALKALINE PHOSPHATASE LIKE PROTEIN"/>
    <property type="match status" value="1"/>
</dbReference>
<evidence type="ECO:0000256" key="3">
    <source>
        <dbReference type="ARBA" id="ARBA00022692"/>
    </source>
</evidence>
<sequence>MIEKILGVLSAFVISVISSMGYGGVVLLMAIESACIPLPSEIIMPFSGYLVWRGEMTLWGVAVAGAVGCVLGSLVAYYVGAWGGRPLAEKYGKYVLLSHRDLDLADRWFARHGDIIIFVGRLLPVIRTFIALPAGVSRMNLSRFVIYTFVGSLIWCYGLAWLGMTLGENWQGLRPYFHQFDFVIGGLLLLGLTAYVYRHVRR</sequence>
<feature type="domain" description="VTT" evidence="7">
    <location>
        <begin position="38"/>
        <end position="163"/>
    </location>
</feature>